<gene>
    <name evidence="1" type="primary">murL</name>
    <name evidence="4" type="ORF">COT65_01470</name>
</gene>
<organism evidence="4 5">
    <name type="scientific">Candidatus Shapirobacteria bacterium CG09_land_8_20_14_0_10_47_13</name>
    <dbReference type="NCBI Taxonomy" id="1974481"/>
    <lineage>
        <taxon>Bacteria</taxon>
        <taxon>Candidatus Shapironibacteriota</taxon>
    </lineage>
</organism>
<accession>A0A2H0WMT4</accession>
<keyword evidence="1" id="KW-0961">Cell wall biogenesis/degradation</keyword>
<comment type="similarity">
    <text evidence="1">Belongs to the MurL family.</text>
</comment>
<dbReference type="EC" id="5.1.1.23" evidence="1"/>
<dbReference type="Pfam" id="PF26298">
    <property type="entry name" value="MurL_epimerase_C"/>
    <property type="match status" value="1"/>
</dbReference>
<dbReference type="GO" id="GO:0009252">
    <property type="term" value="P:peptidoglycan biosynthetic process"/>
    <property type="evidence" value="ECO:0007669"/>
    <property type="project" value="UniProtKB-UniRule"/>
</dbReference>
<evidence type="ECO:0000313" key="5">
    <source>
        <dbReference type="Proteomes" id="UP000230033"/>
    </source>
</evidence>
<comment type="pathway">
    <text evidence="1">Cell wall biogenesis; peptidoglycan biosynthesis.</text>
</comment>
<comment type="catalytic activity">
    <reaction evidence="1">
        <text>UDP-N-acetyl-alpha-D-muramoyl-L-alanyl-L-glutamate + ATP + H2O = UDP-N-acetyl-alpha-D-muramoyl-L-alanyl-D-glutamate + AMP + diphosphate + H(+)</text>
        <dbReference type="Rhea" id="RHEA:58812"/>
        <dbReference type="ChEBI" id="CHEBI:15377"/>
        <dbReference type="ChEBI" id="CHEBI:15378"/>
        <dbReference type="ChEBI" id="CHEBI:30616"/>
        <dbReference type="ChEBI" id="CHEBI:33019"/>
        <dbReference type="ChEBI" id="CHEBI:83900"/>
        <dbReference type="ChEBI" id="CHEBI:142725"/>
        <dbReference type="ChEBI" id="CHEBI:456215"/>
        <dbReference type="EC" id="5.1.1.23"/>
    </reaction>
</comment>
<keyword evidence="1" id="KW-0132">Cell division</keyword>
<sequence length="463" mass="52877">MVDFKGQKIAVLRKRHPRFIYDSFQTKQQEDKLHVRFHFLLEPDVDFTPEIVVPVNSSLNQKELENFAFHLGLIETISYWKAACPKEVRVEAGQLTGEQVGWWHDLFIHGMGEFFYQNNIDFTTHDFLQINANLTKKPYSPTPKRTDNSGDLILVGGGKDSTVTLELLKKMPGRKGCLILNPIGSALRSVQIAGYPEPLVIKRSIDPNLLRLNKEGYLNGHTPFSAYLAFLGVFMAALHGYKNVIVSNDHSSDEENVIFHNLEVNHQYSKGLRFERLFREYAAKFLTPDVQYFSFLRPLWEIQISQLLAGYPEHQLSFRSCNVGQKQDVWCGACAKCAFVYASLSPFLSPERMKEIFGEDYYLKPEIEPFIRALVGLGKNKPFECVGTGEESILAVALAIEKYRSLGEQTPPLLLSLEKELGLDDVKIVQMLEDKLRKGWNSEHFLPEEYVKLLKEALAKLQI</sequence>
<evidence type="ECO:0000313" key="4">
    <source>
        <dbReference type="EMBL" id="PIS13953.1"/>
    </source>
</evidence>
<dbReference type="Proteomes" id="UP000230033">
    <property type="component" value="Unassembled WGS sequence"/>
</dbReference>
<keyword evidence="1" id="KW-0133">Cell shape</keyword>
<keyword evidence="1" id="KW-0573">Peptidoglycan synthesis</keyword>
<dbReference type="Pfam" id="PF26299">
    <property type="entry name" value="MurL_N"/>
    <property type="match status" value="1"/>
</dbReference>
<dbReference type="GO" id="GO:0071555">
    <property type="term" value="P:cell wall organization"/>
    <property type="evidence" value="ECO:0007669"/>
    <property type="project" value="UniProtKB-KW"/>
</dbReference>
<name>A0A2H0WMT4_9BACT</name>
<protein>
    <recommendedName>
        <fullName evidence="1">UDP-N-acetyl-alpha-D-muramoyl-L-alanyl-L-glutamate epimerase</fullName>
        <ecNumber evidence="1">5.1.1.23</ecNumber>
    </recommendedName>
    <alternativeName>
        <fullName evidence="1">UDP-MurNAc-L-Ala-L-Glu epimerase</fullName>
    </alternativeName>
</protein>
<dbReference type="GO" id="GO:0005737">
    <property type="term" value="C:cytoplasm"/>
    <property type="evidence" value="ECO:0007669"/>
    <property type="project" value="UniProtKB-UniRule"/>
</dbReference>
<dbReference type="EMBL" id="PEZJ01000019">
    <property type="protein sequence ID" value="PIS13953.1"/>
    <property type="molecule type" value="Genomic_DNA"/>
</dbReference>
<evidence type="ECO:0000259" key="3">
    <source>
        <dbReference type="Pfam" id="PF26299"/>
    </source>
</evidence>
<dbReference type="InterPro" id="IPR058740">
    <property type="entry name" value="MurL_N"/>
</dbReference>
<comment type="caution">
    <text evidence="4">The sequence shown here is derived from an EMBL/GenBank/DDBJ whole genome shotgun (WGS) entry which is preliminary data.</text>
</comment>
<comment type="function">
    <text evidence="1">Cell wall formation. Catalyzes epimerization of the terminal L-glutamate in UDP-N-acetyl-alpha-D-muramoyl-L-alanyl-L-glutamate.</text>
</comment>
<dbReference type="InterPro" id="IPR043689">
    <property type="entry name" value="MurL"/>
</dbReference>
<dbReference type="HAMAP" id="MF_02209">
    <property type="entry name" value="MurL"/>
    <property type="match status" value="1"/>
</dbReference>
<dbReference type="GO" id="GO:0016855">
    <property type="term" value="F:racemase and epimerase activity, acting on amino acids and derivatives"/>
    <property type="evidence" value="ECO:0007669"/>
    <property type="project" value="UniProtKB-UniRule"/>
</dbReference>
<dbReference type="InterPro" id="IPR058741">
    <property type="entry name" value="MurL_C"/>
</dbReference>
<feature type="domain" description="MurL C-terminal" evidence="2">
    <location>
        <begin position="318"/>
        <end position="402"/>
    </location>
</feature>
<evidence type="ECO:0000259" key="2">
    <source>
        <dbReference type="Pfam" id="PF26298"/>
    </source>
</evidence>
<reference evidence="5" key="1">
    <citation type="submission" date="2017-09" db="EMBL/GenBank/DDBJ databases">
        <title>Depth-based differentiation of microbial function through sediment-hosted aquifers and enrichment of novel symbionts in the deep terrestrial subsurface.</title>
        <authorList>
            <person name="Probst A.J."/>
            <person name="Ladd B."/>
            <person name="Jarett J.K."/>
            <person name="Geller-Mcgrath D.E."/>
            <person name="Sieber C.M.K."/>
            <person name="Emerson J.B."/>
            <person name="Anantharaman K."/>
            <person name="Thomas B.C."/>
            <person name="Malmstrom R."/>
            <person name="Stieglmeier M."/>
            <person name="Klingl A."/>
            <person name="Woyke T."/>
            <person name="Ryan C.M."/>
            <person name="Banfield J.F."/>
        </authorList>
    </citation>
    <scope>NUCLEOTIDE SEQUENCE [LARGE SCALE GENOMIC DNA]</scope>
</reference>
<dbReference type="AlphaFoldDB" id="A0A2H0WMT4"/>
<dbReference type="GO" id="GO:0051301">
    <property type="term" value="P:cell division"/>
    <property type="evidence" value="ECO:0007669"/>
    <property type="project" value="UniProtKB-KW"/>
</dbReference>
<keyword evidence="1" id="KW-0131">Cell cycle</keyword>
<evidence type="ECO:0000256" key="1">
    <source>
        <dbReference type="HAMAP-Rule" id="MF_02209"/>
    </source>
</evidence>
<dbReference type="GO" id="GO:0008360">
    <property type="term" value="P:regulation of cell shape"/>
    <property type="evidence" value="ECO:0007669"/>
    <property type="project" value="UniProtKB-KW"/>
</dbReference>
<proteinExistence type="inferred from homology"/>
<dbReference type="UniPathway" id="UPA00219"/>
<feature type="domain" description="MurL N-terminal" evidence="3">
    <location>
        <begin position="15"/>
        <end position="295"/>
    </location>
</feature>
<keyword evidence="1" id="KW-0413">Isomerase</keyword>